<dbReference type="InterPro" id="IPR027417">
    <property type="entry name" value="P-loop_NTPase"/>
</dbReference>
<protein>
    <recommendedName>
        <fullName evidence="3">AAA+ ATPase domain-containing protein</fullName>
    </recommendedName>
</protein>
<dbReference type="AlphaFoldDB" id="A0A1F5EKZ3"/>
<organism evidence="1 2">
    <name type="scientific">Candidatus Campbellbacteria bacterium RIFCSPHIGHO2_12_FULL_35_10</name>
    <dbReference type="NCBI Taxonomy" id="1797578"/>
    <lineage>
        <taxon>Bacteria</taxon>
        <taxon>Candidatus Campbelliibacteriota</taxon>
    </lineage>
</organism>
<evidence type="ECO:0008006" key="3">
    <source>
        <dbReference type="Google" id="ProtNLM"/>
    </source>
</evidence>
<dbReference type="Gene3D" id="3.40.50.300">
    <property type="entry name" value="P-loop containing nucleotide triphosphate hydrolases"/>
    <property type="match status" value="1"/>
</dbReference>
<dbReference type="Proteomes" id="UP000185891">
    <property type="component" value="Unassembled WGS sequence"/>
</dbReference>
<accession>A0A1F5EKZ3</accession>
<proteinExistence type="predicted"/>
<evidence type="ECO:0000313" key="2">
    <source>
        <dbReference type="Proteomes" id="UP000185891"/>
    </source>
</evidence>
<evidence type="ECO:0000313" key="1">
    <source>
        <dbReference type="EMBL" id="OGD68082.1"/>
    </source>
</evidence>
<dbReference type="EMBL" id="MFAA01000043">
    <property type="protein sequence ID" value="OGD68082.1"/>
    <property type="molecule type" value="Genomic_DNA"/>
</dbReference>
<dbReference type="Pfam" id="PF13238">
    <property type="entry name" value="AAA_18"/>
    <property type="match status" value="1"/>
</dbReference>
<name>A0A1F5EKZ3_9BACT</name>
<reference evidence="1 2" key="1">
    <citation type="journal article" date="2016" name="Nat. Commun.">
        <title>Thousands of microbial genomes shed light on interconnected biogeochemical processes in an aquifer system.</title>
        <authorList>
            <person name="Anantharaman K."/>
            <person name="Brown C.T."/>
            <person name="Hug L.A."/>
            <person name="Sharon I."/>
            <person name="Castelle C.J."/>
            <person name="Probst A.J."/>
            <person name="Thomas B.C."/>
            <person name="Singh A."/>
            <person name="Wilkins M.J."/>
            <person name="Karaoz U."/>
            <person name="Brodie E.L."/>
            <person name="Williams K.H."/>
            <person name="Hubbard S.S."/>
            <person name="Banfield J.F."/>
        </authorList>
    </citation>
    <scope>NUCLEOTIDE SEQUENCE [LARGE SCALE GENOMIC DNA]</scope>
</reference>
<comment type="caution">
    <text evidence="1">The sequence shown here is derived from an EMBL/GenBank/DDBJ whole genome shotgun (WGS) entry which is preliminary data.</text>
</comment>
<dbReference type="SUPFAM" id="SSF52540">
    <property type="entry name" value="P-loop containing nucleoside triphosphate hydrolases"/>
    <property type="match status" value="1"/>
</dbReference>
<gene>
    <name evidence="1" type="ORF">A3E89_00755</name>
</gene>
<sequence>MKLIILRGLPGCGKSTIVEELSKKLGCDVVYGDSFKRDFMNNNINFKNEDIYNYAHRKILEELENYFNERKEILIIEELFENKNFVEKLKQFCDKNKIEIKWFFIKRDLEKLLEVEDKRDRKIKNKLEDFKELEKCLDNLNNEGEIKIDNNGVIENSVNFILNKI</sequence>